<evidence type="ECO:0000313" key="2">
    <source>
        <dbReference type="EMBL" id="MFC7358532.1"/>
    </source>
</evidence>
<evidence type="ECO:0008006" key="4">
    <source>
        <dbReference type="Google" id="ProtNLM"/>
    </source>
</evidence>
<name>A0ABW2MYA2_9FLAO</name>
<reference evidence="3" key="1">
    <citation type="journal article" date="2019" name="Int. J. Syst. Evol. Microbiol.">
        <title>The Global Catalogue of Microorganisms (GCM) 10K type strain sequencing project: providing services to taxonomists for standard genome sequencing and annotation.</title>
        <authorList>
            <consortium name="The Broad Institute Genomics Platform"/>
            <consortium name="The Broad Institute Genome Sequencing Center for Infectious Disease"/>
            <person name="Wu L."/>
            <person name="Ma J."/>
        </authorList>
    </citation>
    <scope>NUCLEOTIDE SEQUENCE [LARGE SCALE GENOMIC DNA]</scope>
    <source>
        <strain evidence="3">CGMCC 1.16306</strain>
    </source>
</reference>
<sequence>MDKTTKALIKADSITYLIFSILLIGGGIYSLLATPVSPGNNINTFYQAVGVFMLLIGVGVFVALLIKHKK</sequence>
<evidence type="ECO:0000256" key="1">
    <source>
        <dbReference type="SAM" id="Phobius"/>
    </source>
</evidence>
<protein>
    <recommendedName>
        <fullName evidence="4">Gram-positive cocci surface proteins LPxTG domain-containing protein</fullName>
    </recommendedName>
</protein>
<organism evidence="2 3">
    <name type="scientific">Jejudonia soesokkakensis</name>
    <dbReference type="NCBI Taxonomy" id="1323432"/>
    <lineage>
        <taxon>Bacteria</taxon>
        <taxon>Pseudomonadati</taxon>
        <taxon>Bacteroidota</taxon>
        <taxon>Flavobacteriia</taxon>
        <taxon>Flavobacteriales</taxon>
        <taxon>Flavobacteriaceae</taxon>
        <taxon>Jejudonia</taxon>
    </lineage>
</organism>
<keyword evidence="1" id="KW-0472">Membrane</keyword>
<feature type="transmembrane region" description="Helical" evidence="1">
    <location>
        <begin position="44"/>
        <end position="66"/>
    </location>
</feature>
<feature type="transmembrane region" description="Helical" evidence="1">
    <location>
        <begin position="14"/>
        <end position="32"/>
    </location>
</feature>
<proteinExistence type="predicted"/>
<dbReference type="Proteomes" id="UP001596415">
    <property type="component" value="Unassembled WGS sequence"/>
</dbReference>
<comment type="caution">
    <text evidence="2">The sequence shown here is derived from an EMBL/GenBank/DDBJ whole genome shotgun (WGS) entry which is preliminary data.</text>
</comment>
<accession>A0ABW2MYA2</accession>
<keyword evidence="1" id="KW-0812">Transmembrane</keyword>
<keyword evidence="3" id="KW-1185">Reference proteome</keyword>
<gene>
    <name evidence="2" type="ORF">ACFQO1_12595</name>
</gene>
<keyword evidence="1" id="KW-1133">Transmembrane helix</keyword>
<dbReference type="RefSeq" id="WP_380218507.1">
    <property type="nucleotide sequence ID" value="NZ_JBHTBN010000007.1"/>
</dbReference>
<dbReference type="EMBL" id="JBHTBN010000007">
    <property type="protein sequence ID" value="MFC7358532.1"/>
    <property type="molecule type" value="Genomic_DNA"/>
</dbReference>
<evidence type="ECO:0000313" key="3">
    <source>
        <dbReference type="Proteomes" id="UP001596415"/>
    </source>
</evidence>